<feature type="domain" description="Sporulation stage II protein D amidase enhancer LytB N-terminal" evidence="1">
    <location>
        <begin position="205"/>
        <end position="290"/>
    </location>
</feature>
<dbReference type="EMBL" id="CAEZWO010000070">
    <property type="protein sequence ID" value="CAB4661859.1"/>
    <property type="molecule type" value="Genomic_DNA"/>
</dbReference>
<protein>
    <submittedName>
        <fullName evidence="2">Unannotated protein</fullName>
    </submittedName>
</protein>
<dbReference type="Pfam" id="PF08486">
    <property type="entry name" value="SpoIID"/>
    <property type="match status" value="1"/>
</dbReference>
<evidence type="ECO:0000313" key="2">
    <source>
        <dbReference type="EMBL" id="CAB4661859.1"/>
    </source>
</evidence>
<proteinExistence type="predicted"/>
<evidence type="ECO:0000259" key="1">
    <source>
        <dbReference type="Pfam" id="PF08486"/>
    </source>
</evidence>
<dbReference type="AlphaFoldDB" id="A0A6J6LM84"/>
<dbReference type="InterPro" id="IPR013693">
    <property type="entry name" value="SpoIID/LytB_N"/>
</dbReference>
<organism evidence="2">
    <name type="scientific">freshwater metagenome</name>
    <dbReference type="NCBI Taxonomy" id="449393"/>
    <lineage>
        <taxon>unclassified sequences</taxon>
        <taxon>metagenomes</taxon>
        <taxon>ecological metagenomes</taxon>
    </lineage>
</organism>
<accession>A0A6J6LM84</accession>
<dbReference type="InterPro" id="IPR013486">
    <property type="entry name" value="SpoIID/LytB"/>
</dbReference>
<dbReference type="GO" id="GO:0030435">
    <property type="term" value="P:sporulation resulting in formation of a cellular spore"/>
    <property type="evidence" value="ECO:0007669"/>
    <property type="project" value="InterPro"/>
</dbReference>
<gene>
    <name evidence="2" type="ORF">UFOPK2254_00799</name>
</gene>
<sequence>MRVFNFRVLLSFLFIANLLSPPASASEIPASFSFQGSGYGHGVGMSQVGARGQALEGDSATAILNYYYKDVVVAPVQDDQILRVNVGHLLTSVSMKTDTKRAHIELFDADVGDGVLSVADAVITAKSNLTFTLLGNAAIPSIVETSGKIRTLPSGKSWTIRWSGTRDLEGINSLLSLKVGKSTTKYKYGQIQVKLVKSALLGYRIEVTNSVRLHDEYLWGIGEMPSSWPLAALQAQVIASRTYALNKAGKIKSACDCDLYAATADQSFVGYSKEAEARYGAIWKSVVTSTSIDDSHGVAILYHDLPIAAYFFSSSGGQTESAIDAWGSYVPYAIGVADPWSLQINLNARYVSWIRPVSQEVVAGAFSLDDVIRLEISNRHQSGTVASITATSSKGKKSVLTGEAFRSKAKLPSTWFDFEIPQISEATPAPTDTATSNL</sequence>
<name>A0A6J6LM84_9ZZZZ</name>
<dbReference type="NCBIfam" id="TIGR02669">
    <property type="entry name" value="SpoIID_LytB"/>
    <property type="match status" value="1"/>
</dbReference>
<reference evidence="2" key="1">
    <citation type="submission" date="2020-05" db="EMBL/GenBank/DDBJ databases">
        <authorList>
            <person name="Chiriac C."/>
            <person name="Salcher M."/>
            <person name="Ghai R."/>
            <person name="Kavagutti S V."/>
        </authorList>
    </citation>
    <scope>NUCLEOTIDE SEQUENCE</scope>
</reference>